<reference evidence="1" key="1">
    <citation type="journal article" date="2025" name="Int. J. Syst. Evol. Microbiol.">
        <title>Inconstantimicrobium mannanitabidum sp. nov., a novel member of the family Clostridiaceae isolated from anoxic soil under the treatment of reductive soil disinfestation.</title>
        <authorList>
            <person name="Ueki A."/>
            <person name="Tonouchi A."/>
            <person name="Honma S."/>
            <person name="Kaku N."/>
            <person name="Ueki K."/>
        </authorList>
    </citation>
    <scope>NUCLEOTIDE SEQUENCE</scope>
    <source>
        <strain evidence="1">TW13</strain>
    </source>
</reference>
<accession>A0ACB5RDZ8</accession>
<keyword evidence="1" id="KW-0418">Kinase</keyword>
<organism evidence="1 2">
    <name type="scientific">Inconstantimicrobium mannanitabidum</name>
    <dbReference type="NCBI Taxonomy" id="1604901"/>
    <lineage>
        <taxon>Bacteria</taxon>
        <taxon>Bacillati</taxon>
        <taxon>Bacillota</taxon>
        <taxon>Clostridia</taxon>
        <taxon>Eubacteriales</taxon>
        <taxon>Clostridiaceae</taxon>
        <taxon>Inconstantimicrobium</taxon>
    </lineage>
</organism>
<keyword evidence="1" id="KW-0808">Transferase</keyword>
<name>A0ACB5RDZ8_9CLOT</name>
<comment type="caution">
    <text evidence="1">The sequence shown here is derived from an EMBL/GenBank/DDBJ whole genome shotgun (WGS) entry which is preliminary data.</text>
</comment>
<evidence type="ECO:0000313" key="1">
    <source>
        <dbReference type="EMBL" id="GKX67119.1"/>
    </source>
</evidence>
<gene>
    <name evidence="1" type="ORF">rsdtw13_23770</name>
</gene>
<evidence type="ECO:0000313" key="2">
    <source>
        <dbReference type="Proteomes" id="UP001058074"/>
    </source>
</evidence>
<dbReference type="Proteomes" id="UP001058074">
    <property type="component" value="Unassembled WGS sequence"/>
</dbReference>
<sequence length="389" mass="44906">MDKLKDRAFNANYMILITIFIISALRNIDNPFILMFLNSMLIFSICIKDIYFFREDNHKKWLFLWLLGDIIFSIFINYSYNGVVLKLYYFSIIFLINMYYTNLAALIFTVIIAVSDGIFVGAYKNHQNFGEFINWLIIYVVFFLLLYILRQAIEQNDKINEIKESLLMKTVDGVNYNRKLTKAYDKVEELTRVNERISISREIHDTVGHTLTTALAELQAGLLVVDGDLNGGKQKISEGTEQVRKALREMRKAVRSYSDEERCNYYDELFLLIEETKKLCDLKVIASIEDFSRESKIIQKTVYRVIQEAFTNGVKHGKASSFIITVKYVHEVLNLFIGNNGEGVSVINKGFGLSSMEERVKIASGEISFESCKGEGFNIYVKFKASENK</sequence>
<proteinExistence type="predicted"/>
<protein>
    <submittedName>
        <fullName evidence="1">Histidine kinase</fullName>
    </submittedName>
</protein>
<dbReference type="EMBL" id="BROD01000001">
    <property type="protein sequence ID" value="GKX67119.1"/>
    <property type="molecule type" value="Genomic_DNA"/>
</dbReference>
<keyword evidence="2" id="KW-1185">Reference proteome</keyword>